<reference evidence="2" key="1">
    <citation type="journal article" date="2019" name="Int. J. Syst. Evol. Microbiol.">
        <title>The Global Catalogue of Microorganisms (GCM) 10K type strain sequencing project: providing services to taxonomists for standard genome sequencing and annotation.</title>
        <authorList>
            <consortium name="The Broad Institute Genomics Platform"/>
            <consortium name="The Broad Institute Genome Sequencing Center for Infectious Disease"/>
            <person name="Wu L."/>
            <person name="Ma J."/>
        </authorList>
    </citation>
    <scope>NUCLEOTIDE SEQUENCE [LARGE SCALE GENOMIC DNA]</scope>
    <source>
        <strain evidence="2">CCUG 55074</strain>
    </source>
</reference>
<proteinExistence type="predicted"/>
<dbReference type="RefSeq" id="WP_377353744.1">
    <property type="nucleotide sequence ID" value="NZ_JBHTLQ010000024.1"/>
</dbReference>
<dbReference type="EMBL" id="JBHTLQ010000024">
    <property type="protein sequence ID" value="MFD1191293.1"/>
    <property type="molecule type" value="Genomic_DNA"/>
</dbReference>
<feature type="non-terminal residue" evidence="1">
    <location>
        <position position="1"/>
    </location>
</feature>
<dbReference type="Proteomes" id="UP001597216">
    <property type="component" value="Unassembled WGS sequence"/>
</dbReference>
<accession>A0ABW3T3A1</accession>
<evidence type="ECO:0000313" key="2">
    <source>
        <dbReference type="Proteomes" id="UP001597216"/>
    </source>
</evidence>
<name>A0ABW3T3A1_9CAUL</name>
<dbReference type="Gene3D" id="3.40.30.120">
    <property type="match status" value="1"/>
</dbReference>
<evidence type="ECO:0000313" key="1">
    <source>
        <dbReference type="EMBL" id="MFD1191293.1"/>
    </source>
</evidence>
<sequence length="81" mass="7884">DVLGAGAWLIGAGIAPAGVRAVPLAAAELAPFAGPVKAWLDAKGCSAVLVRPDRYVFGAGEASALSDAYAQALGVPAPTPA</sequence>
<comment type="caution">
    <text evidence="1">The sequence shown here is derived from an EMBL/GenBank/DDBJ whole genome shotgun (WGS) entry which is preliminary data.</text>
</comment>
<organism evidence="1 2">
    <name type="scientific">Phenylobacterium conjunctum</name>
    <dbReference type="NCBI Taxonomy" id="1298959"/>
    <lineage>
        <taxon>Bacteria</taxon>
        <taxon>Pseudomonadati</taxon>
        <taxon>Pseudomonadota</taxon>
        <taxon>Alphaproteobacteria</taxon>
        <taxon>Caulobacterales</taxon>
        <taxon>Caulobacteraceae</taxon>
        <taxon>Phenylobacterium</taxon>
    </lineage>
</organism>
<gene>
    <name evidence="1" type="ORF">ACFQ27_11940</name>
</gene>
<keyword evidence="2" id="KW-1185">Reference proteome</keyword>
<protein>
    <submittedName>
        <fullName evidence="1">Uncharacterized protein</fullName>
    </submittedName>
</protein>